<comment type="caution">
    <text evidence="1">The sequence shown here is derived from an EMBL/GenBank/DDBJ whole genome shotgun (WGS) entry which is preliminary data.</text>
</comment>
<organism evidence="1 2">
    <name type="scientific">Clitoria ternatea</name>
    <name type="common">Butterfly pea</name>
    <dbReference type="NCBI Taxonomy" id="43366"/>
    <lineage>
        <taxon>Eukaryota</taxon>
        <taxon>Viridiplantae</taxon>
        <taxon>Streptophyta</taxon>
        <taxon>Embryophyta</taxon>
        <taxon>Tracheophyta</taxon>
        <taxon>Spermatophyta</taxon>
        <taxon>Magnoliopsida</taxon>
        <taxon>eudicotyledons</taxon>
        <taxon>Gunneridae</taxon>
        <taxon>Pentapetalae</taxon>
        <taxon>rosids</taxon>
        <taxon>fabids</taxon>
        <taxon>Fabales</taxon>
        <taxon>Fabaceae</taxon>
        <taxon>Papilionoideae</taxon>
        <taxon>50 kb inversion clade</taxon>
        <taxon>NPAAA clade</taxon>
        <taxon>indigoferoid/millettioid clade</taxon>
        <taxon>Phaseoleae</taxon>
        <taxon>Clitoria</taxon>
    </lineage>
</organism>
<dbReference type="Proteomes" id="UP001359559">
    <property type="component" value="Unassembled WGS sequence"/>
</dbReference>
<dbReference type="AlphaFoldDB" id="A0AAN9Q3V2"/>
<proteinExistence type="predicted"/>
<sequence length="75" mass="8521">MYTIHILWDDMDERSQIYPLVSQLITIEISIISHQSISVNIHRSTTQKPAPTYTSEAISCAISALQTAYWLLNPT</sequence>
<accession>A0AAN9Q3V2</accession>
<reference evidence="1 2" key="1">
    <citation type="submission" date="2024-01" db="EMBL/GenBank/DDBJ databases">
        <title>The genomes of 5 underutilized Papilionoideae crops provide insights into root nodulation and disease resistance.</title>
        <authorList>
            <person name="Yuan L."/>
        </authorList>
    </citation>
    <scope>NUCLEOTIDE SEQUENCE [LARGE SCALE GENOMIC DNA]</scope>
    <source>
        <strain evidence="1">LY-2023</strain>
        <tissue evidence="1">Leaf</tissue>
    </source>
</reference>
<gene>
    <name evidence="1" type="ORF">RJT34_04930</name>
</gene>
<protein>
    <submittedName>
        <fullName evidence="1">Uncharacterized protein</fullName>
    </submittedName>
</protein>
<evidence type="ECO:0000313" key="2">
    <source>
        <dbReference type="Proteomes" id="UP001359559"/>
    </source>
</evidence>
<keyword evidence="2" id="KW-1185">Reference proteome</keyword>
<evidence type="ECO:0000313" key="1">
    <source>
        <dbReference type="EMBL" id="KAK7320194.1"/>
    </source>
</evidence>
<name>A0AAN9Q3V2_CLITE</name>
<dbReference type="EMBL" id="JAYKXN010000001">
    <property type="protein sequence ID" value="KAK7320194.1"/>
    <property type="molecule type" value="Genomic_DNA"/>
</dbReference>